<dbReference type="SUPFAM" id="SSF51556">
    <property type="entry name" value="Metallo-dependent hydrolases"/>
    <property type="match status" value="1"/>
</dbReference>
<dbReference type="InterPro" id="IPR006680">
    <property type="entry name" value="Amidohydro-rel"/>
</dbReference>
<organism evidence="3 4">
    <name type="scientific">Sphingobacterium wenxiniae</name>
    <dbReference type="NCBI Taxonomy" id="683125"/>
    <lineage>
        <taxon>Bacteria</taxon>
        <taxon>Pseudomonadati</taxon>
        <taxon>Bacteroidota</taxon>
        <taxon>Sphingobacteriia</taxon>
        <taxon>Sphingobacteriales</taxon>
        <taxon>Sphingobacteriaceae</taxon>
        <taxon>Sphingobacterium</taxon>
    </lineage>
</organism>
<dbReference type="PANTHER" id="PTHR21240:SF28">
    <property type="entry name" value="ISO-OROTATE DECARBOXYLASE (EUROFUNG)"/>
    <property type="match status" value="1"/>
</dbReference>
<protein>
    <submittedName>
        <fullName evidence="3">Predicted metal-dependent hydrolase, TIM-barrel fold</fullName>
    </submittedName>
</protein>
<keyword evidence="3" id="KW-0378">Hydrolase</keyword>
<keyword evidence="4" id="KW-1185">Reference proteome</keyword>
<dbReference type="EMBL" id="FOZZ01000002">
    <property type="protein sequence ID" value="SFS49470.1"/>
    <property type="molecule type" value="Genomic_DNA"/>
</dbReference>
<dbReference type="InterPro" id="IPR032465">
    <property type="entry name" value="ACMSD"/>
</dbReference>
<dbReference type="Pfam" id="PF04909">
    <property type="entry name" value="Amidohydro_2"/>
    <property type="match status" value="1"/>
</dbReference>
<dbReference type="GO" id="GO:0016787">
    <property type="term" value="F:hydrolase activity"/>
    <property type="evidence" value="ECO:0007669"/>
    <property type="project" value="UniProtKB-KW"/>
</dbReference>
<name>A0A1I6QB06_9SPHI</name>
<dbReference type="Gene3D" id="3.20.20.140">
    <property type="entry name" value="Metal-dependent hydrolases"/>
    <property type="match status" value="1"/>
</dbReference>
<dbReference type="STRING" id="683125.SAMN05660206_102229"/>
<evidence type="ECO:0000256" key="1">
    <source>
        <dbReference type="ARBA" id="ARBA00023239"/>
    </source>
</evidence>
<feature type="domain" description="Amidohydrolase-related" evidence="2">
    <location>
        <begin position="79"/>
        <end position="321"/>
    </location>
</feature>
<sequence length="328" mass="38408">MLKLENFPKIDAHFHSTFYDPVYEKIAKDYHIKYININTNAGVFPDMEVQENVALTYIKKAPAHFAYIASFEMQGWENPNWYPNVLERLKKSINQGAVGVKIWKNIGMEILKPNDQSFLMIDDPFFDSLFVYLSENKIPVLTHLGEPKNCWLPIEEMTSERNKAYYIKNPEFHAYLHPEIPSYERQIEARDYLLTKYPDLTLIGAHLGSLEWSYGELAKRFDQHANFYVDLSSRLGHLQMQSVHDYEGVRNFFIKYADRILYGTDAYNNPEKLMSSLINDWNYFTTNKGCEYTEVNGAFMGIDLPEEVLYKLYYANALRIYTGLNVEI</sequence>
<evidence type="ECO:0000313" key="4">
    <source>
        <dbReference type="Proteomes" id="UP000198785"/>
    </source>
</evidence>
<proteinExistence type="predicted"/>
<dbReference type="AlphaFoldDB" id="A0A1I6QB06"/>
<evidence type="ECO:0000259" key="2">
    <source>
        <dbReference type="Pfam" id="PF04909"/>
    </source>
</evidence>
<dbReference type="InterPro" id="IPR032466">
    <property type="entry name" value="Metal_Hydrolase"/>
</dbReference>
<dbReference type="GO" id="GO:0016831">
    <property type="term" value="F:carboxy-lyase activity"/>
    <property type="evidence" value="ECO:0007669"/>
    <property type="project" value="InterPro"/>
</dbReference>
<dbReference type="PANTHER" id="PTHR21240">
    <property type="entry name" value="2-AMINO-3-CARBOXYLMUCONATE-6-SEMIALDEHYDE DECARBOXYLASE"/>
    <property type="match status" value="1"/>
</dbReference>
<evidence type="ECO:0000313" key="3">
    <source>
        <dbReference type="EMBL" id="SFS49470.1"/>
    </source>
</evidence>
<accession>A0A1I6QB06</accession>
<dbReference type="GO" id="GO:0005737">
    <property type="term" value="C:cytoplasm"/>
    <property type="evidence" value="ECO:0007669"/>
    <property type="project" value="TreeGrafter"/>
</dbReference>
<dbReference type="OrthoDB" id="644687at2"/>
<dbReference type="Proteomes" id="UP000198785">
    <property type="component" value="Unassembled WGS sequence"/>
</dbReference>
<keyword evidence="1" id="KW-0456">Lyase</keyword>
<reference evidence="3 4" key="1">
    <citation type="submission" date="2016-10" db="EMBL/GenBank/DDBJ databases">
        <authorList>
            <person name="de Groot N.N."/>
        </authorList>
    </citation>
    <scope>NUCLEOTIDE SEQUENCE [LARGE SCALE GENOMIC DNA]</scope>
    <source>
        <strain evidence="3 4">DSM 22789</strain>
    </source>
</reference>
<dbReference type="RefSeq" id="WP_093363779.1">
    <property type="nucleotide sequence ID" value="NZ_FOZZ01000002.1"/>
</dbReference>
<gene>
    <name evidence="3" type="ORF">SAMN05660206_102229</name>
</gene>
<dbReference type="GO" id="GO:0019748">
    <property type="term" value="P:secondary metabolic process"/>
    <property type="evidence" value="ECO:0007669"/>
    <property type="project" value="TreeGrafter"/>
</dbReference>